<organism evidence="1 2">
    <name type="scientific">Giardia intestinalis</name>
    <name type="common">Giardia lamblia</name>
    <dbReference type="NCBI Taxonomy" id="5741"/>
    <lineage>
        <taxon>Eukaryota</taxon>
        <taxon>Metamonada</taxon>
        <taxon>Diplomonadida</taxon>
        <taxon>Hexamitidae</taxon>
        <taxon>Giardiinae</taxon>
        <taxon>Giardia</taxon>
    </lineage>
</organism>
<evidence type="ECO:0000313" key="2">
    <source>
        <dbReference type="Proteomes" id="UP000018320"/>
    </source>
</evidence>
<sequence length="159" mass="16615">VVGEVRVAVSFSTKSPDLLSSVIRVISHASRHHSSVQAGSVRLCQPSTPRIPTCLSRDSHGSRVGPSWPAWRVISAITSFGPPLPWGLLETGQEEGLLPLSALTPSIDRRAIALPRPVASVTVPVASLSLAWKLSASLAWALGGASPSAPDKQALPHAV</sequence>
<dbReference type="AlphaFoldDB" id="V6TIE5"/>
<protein>
    <submittedName>
        <fullName evidence="1">Uncharacterized protein</fullName>
    </submittedName>
</protein>
<dbReference type="VEuPathDB" id="GiardiaDB:DHA2_150057"/>
<dbReference type="Proteomes" id="UP000018320">
    <property type="component" value="Unassembled WGS sequence"/>
</dbReference>
<evidence type="ECO:0000313" key="1">
    <source>
        <dbReference type="EMBL" id="ESU38738.1"/>
    </source>
</evidence>
<accession>V6TIE5</accession>
<reference evidence="1 2" key="2">
    <citation type="journal article" date="2013" name="Genome Biol. Evol.">
        <title>Genome sequencing of Giardia lamblia genotypes A2 and B isolates (DH and GS) and comparative analysis with the genomes of genotypes A1 and E (WB and Pig).</title>
        <authorList>
            <person name="Adam R.D."/>
            <person name="Dahlstrom E.W."/>
            <person name="Martens C.A."/>
            <person name="Bruno D.P."/>
            <person name="Barbian K.D."/>
            <person name="Ricklefs S.M."/>
            <person name="Hernandez M.M."/>
            <person name="Narla N.P."/>
            <person name="Patel R.B."/>
            <person name="Porcella S.F."/>
            <person name="Nash T.E."/>
        </authorList>
    </citation>
    <scope>NUCLEOTIDE SEQUENCE [LARGE SCALE GENOMIC DNA]</scope>
    <source>
        <strain evidence="1 2">DH</strain>
    </source>
</reference>
<gene>
    <name evidence="1" type="ORF">DHA2_150057</name>
</gene>
<comment type="caution">
    <text evidence="1">The sequence shown here is derived from an EMBL/GenBank/DDBJ whole genome shotgun (WGS) entry which is preliminary data.</text>
</comment>
<proteinExistence type="predicted"/>
<name>V6TIE5_GIAIN</name>
<reference evidence="2" key="1">
    <citation type="submission" date="2012-02" db="EMBL/GenBank/DDBJ databases">
        <title>Genome sequencing of Giardia lamblia Genotypes A2 and B isolates (DH and GS) and comparative analysis with the genomes of Genotypes A1 and E (WB and Pig).</title>
        <authorList>
            <person name="Adam R."/>
            <person name="Dahlstrom E."/>
            <person name="Martens C."/>
            <person name="Bruno D."/>
            <person name="Barbian K."/>
            <person name="Porcella S.F."/>
            <person name="Nash T."/>
        </authorList>
    </citation>
    <scope>NUCLEOTIDE SEQUENCE</scope>
    <source>
        <strain evidence="2">DH</strain>
    </source>
</reference>
<dbReference type="EMBL" id="AHGT01000010">
    <property type="protein sequence ID" value="ESU38738.1"/>
    <property type="molecule type" value="Genomic_DNA"/>
</dbReference>
<feature type="non-terminal residue" evidence="1">
    <location>
        <position position="1"/>
    </location>
</feature>